<dbReference type="AlphaFoldDB" id="A0A2D4EMB3"/>
<accession>A0A2D4EMB3</accession>
<dbReference type="EMBL" id="IACJ01003930">
    <property type="protein sequence ID" value="LAA36390.1"/>
    <property type="molecule type" value="Transcribed_RNA"/>
</dbReference>
<proteinExistence type="predicted"/>
<reference evidence="1" key="1">
    <citation type="submission" date="2017-07" db="EMBL/GenBank/DDBJ databases">
        <authorList>
            <person name="Mikheyev A."/>
            <person name="Grau M."/>
        </authorList>
    </citation>
    <scope>NUCLEOTIDE SEQUENCE</scope>
    <source>
        <tissue evidence="1">Venom_gland</tissue>
    </source>
</reference>
<name>A0A2D4EMB3_MICCO</name>
<sequence>MGQNSFNSRNFGLNCGHTLRTTCLKFSSKFPSVVFLSSLSKVHTISPSFEGFSWLPTFSMGGDPTWFFPWDSAELKKVSQDWTGKGNRYSPGPSSSQRNKNITLQILFPLSNMSHTGVRYKCMTSFKNNNKEL</sequence>
<organism evidence="1">
    <name type="scientific">Micrurus corallinus</name>
    <name type="common">Brazilian coral snake</name>
    <dbReference type="NCBI Taxonomy" id="54390"/>
    <lineage>
        <taxon>Eukaryota</taxon>
        <taxon>Metazoa</taxon>
        <taxon>Chordata</taxon>
        <taxon>Craniata</taxon>
        <taxon>Vertebrata</taxon>
        <taxon>Euteleostomi</taxon>
        <taxon>Lepidosauria</taxon>
        <taxon>Squamata</taxon>
        <taxon>Bifurcata</taxon>
        <taxon>Unidentata</taxon>
        <taxon>Episquamata</taxon>
        <taxon>Toxicofera</taxon>
        <taxon>Serpentes</taxon>
        <taxon>Colubroidea</taxon>
        <taxon>Elapidae</taxon>
        <taxon>Elapinae</taxon>
        <taxon>Micrurus</taxon>
    </lineage>
</organism>
<reference evidence="1" key="2">
    <citation type="submission" date="2017-11" db="EMBL/GenBank/DDBJ databases">
        <title>Coralsnake Venomics: Analyses of Venom Gland Transcriptomes and Proteomes of Six Brazilian Taxa.</title>
        <authorList>
            <person name="Aird S.D."/>
            <person name="Jorge da Silva N."/>
            <person name="Qiu L."/>
            <person name="Villar-Briones A."/>
            <person name="Aparecida-Saddi V."/>
            <person name="Campos-Telles M.P."/>
            <person name="Grau M."/>
            <person name="Mikheyev A.S."/>
        </authorList>
    </citation>
    <scope>NUCLEOTIDE SEQUENCE</scope>
    <source>
        <tissue evidence="1">Venom_gland</tissue>
    </source>
</reference>
<protein>
    <submittedName>
        <fullName evidence="1">Uncharacterized protein</fullName>
    </submittedName>
</protein>
<evidence type="ECO:0000313" key="1">
    <source>
        <dbReference type="EMBL" id="LAA36390.1"/>
    </source>
</evidence>